<sequence>MKPGELVATRMSGGITIARVVDVDTSRVRVAIRRKKEARLPTERIIFATQIFAEDDEEVANFRRQSEEIADTVDIAELWEVVSDDQTALPFNDLSELYWGVDAAAVQQVALLLCLDKDTLYFEDGKAGYTPRAPTAVEETLARRRRQAQQSEEADALLACLERGELPPTLTSHQQMLIDSIRVFAAFGDDYTRSALVKALLNKMERKTGNLQRLAFDVLVSCDEFAEDEPLELVRDEIVEAFSDEALAMAESVSEAELLSDANRIDLTALPTITIDDADTQDRDDALSLERLDDEGGGAERFRLGVHITDAGALIPQDSVLDEEANRRMATLYIPDRKIPMLPTVISHDKGSLEAGKRRAALSLLADIGADGEILRYEVRPSVIVSDAALSYDEADAAISDADEPYHDLLANLHTLTEALKQQREAAGAVNIDRSEMLIKVVSSNDVQVRVVERASPARQMVAECMVMCNSLLASFCRDHGIPAAYRSQSAPDLNDLGAGLPSGVEIGEDGPLRQYLMMRRFAPADTRTAPAPHGGLGVSAYIQATSPLRRYPDMVMQRQITHYLSAGEPLYSVEDITSVAGRADMQIRAMGKLEDERRRYWLLKFFKLRMEKAQDDEEASLFKAVVLENQPRRSAMLELADYPFRVRARLPDAILPGATVSLRLHSVDLWEKRTNFIHEPDIT</sequence>
<dbReference type="InterPro" id="IPR001900">
    <property type="entry name" value="RNase_II/R"/>
</dbReference>
<dbReference type="Pfam" id="PF25255">
    <property type="entry name" value="WHD_RNase_II"/>
    <property type="match status" value="1"/>
</dbReference>
<dbReference type="PANTHER" id="PTHR23355:SF42">
    <property type="entry name" value="RIBONUCLEASE II, CHLOROPLASTIC_MITOCHONDRIAL"/>
    <property type="match status" value="1"/>
</dbReference>
<dbReference type="PANTHER" id="PTHR23355">
    <property type="entry name" value="RIBONUCLEASE"/>
    <property type="match status" value="1"/>
</dbReference>
<evidence type="ECO:0000313" key="2">
    <source>
        <dbReference type="EMBL" id="CAI8019831.1"/>
    </source>
</evidence>
<evidence type="ECO:0000313" key="3">
    <source>
        <dbReference type="Proteomes" id="UP001174909"/>
    </source>
</evidence>
<dbReference type="InterPro" id="IPR012340">
    <property type="entry name" value="NA-bd_OB-fold"/>
</dbReference>
<name>A0AA35S0B2_GEOBA</name>
<feature type="domain" description="RNB" evidence="1">
    <location>
        <begin position="264"/>
        <end position="567"/>
    </location>
</feature>
<dbReference type="InterPro" id="IPR056404">
    <property type="entry name" value="HTH_RNase_II"/>
</dbReference>
<accession>A0AA35S0B2</accession>
<gene>
    <name evidence="2" type="ORF">GBAR_LOCUS11882</name>
</gene>
<protein>
    <submittedName>
        <fullName evidence="2">Uncharacterized ribonuclease sll1290</fullName>
    </submittedName>
</protein>
<keyword evidence="3" id="KW-1185">Reference proteome</keyword>
<evidence type="ECO:0000259" key="1">
    <source>
        <dbReference type="SMART" id="SM00955"/>
    </source>
</evidence>
<dbReference type="Pfam" id="PF00773">
    <property type="entry name" value="RNB"/>
    <property type="match status" value="1"/>
</dbReference>
<dbReference type="GO" id="GO:0000175">
    <property type="term" value="F:3'-5'-RNA exonuclease activity"/>
    <property type="evidence" value="ECO:0007669"/>
    <property type="project" value="TreeGrafter"/>
</dbReference>
<dbReference type="GO" id="GO:0000932">
    <property type="term" value="C:P-body"/>
    <property type="evidence" value="ECO:0007669"/>
    <property type="project" value="TreeGrafter"/>
</dbReference>
<dbReference type="SUPFAM" id="SSF50249">
    <property type="entry name" value="Nucleic acid-binding proteins"/>
    <property type="match status" value="1"/>
</dbReference>
<dbReference type="Proteomes" id="UP001174909">
    <property type="component" value="Unassembled WGS sequence"/>
</dbReference>
<dbReference type="SMART" id="SM00955">
    <property type="entry name" value="RNB"/>
    <property type="match status" value="1"/>
</dbReference>
<dbReference type="GO" id="GO:0006402">
    <property type="term" value="P:mRNA catabolic process"/>
    <property type="evidence" value="ECO:0007669"/>
    <property type="project" value="TreeGrafter"/>
</dbReference>
<dbReference type="EMBL" id="CASHTH010001778">
    <property type="protein sequence ID" value="CAI8019831.1"/>
    <property type="molecule type" value="Genomic_DNA"/>
</dbReference>
<dbReference type="GO" id="GO:0003723">
    <property type="term" value="F:RNA binding"/>
    <property type="evidence" value="ECO:0007669"/>
    <property type="project" value="InterPro"/>
</dbReference>
<dbReference type="InterPro" id="IPR050180">
    <property type="entry name" value="RNR_Ribonuclease"/>
</dbReference>
<dbReference type="Pfam" id="PF23161">
    <property type="entry name" value="HTH_RNase_II"/>
    <property type="match status" value="1"/>
</dbReference>
<reference evidence="2" key="1">
    <citation type="submission" date="2023-03" db="EMBL/GenBank/DDBJ databases">
        <authorList>
            <person name="Steffen K."/>
            <person name="Cardenas P."/>
        </authorList>
    </citation>
    <scope>NUCLEOTIDE SEQUENCE</scope>
</reference>
<comment type="caution">
    <text evidence="2">The sequence shown here is derived from an EMBL/GenBank/DDBJ whole genome shotgun (WGS) entry which is preliminary data.</text>
</comment>
<proteinExistence type="predicted"/>
<organism evidence="2 3">
    <name type="scientific">Geodia barretti</name>
    <name type="common">Barrett's horny sponge</name>
    <dbReference type="NCBI Taxonomy" id="519541"/>
    <lineage>
        <taxon>Eukaryota</taxon>
        <taxon>Metazoa</taxon>
        <taxon>Porifera</taxon>
        <taxon>Demospongiae</taxon>
        <taxon>Heteroscleromorpha</taxon>
        <taxon>Tetractinellida</taxon>
        <taxon>Astrophorina</taxon>
        <taxon>Geodiidae</taxon>
        <taxon>Geodia</taxon>
    </lineage>
</organism>
<dbReference type="InterPro" id="IPR057324">
    <property type="entry name" value="WH_RNase_II"/>
</dbReference>
<dbReference type="AlphaFoldDB" id="A0AA35S0B2"/>